<dbReference type="GO" id="GO:0042781">
    <property type="term" value="F:3'-tRNA processing endoribonuclease activity"/>
    <property type="evidence" value="ECO:0007669"/>
    <property type="project" value="TreeGrafter"/>
</dbReference>
<comment type="function">
    <text evidence="6">RNaseP catalyzes the removal of the 5'-leader sequence from pre-tRNA to produce the mature 5'-terminus. It can also cleave other RNA substrates such as 4.5S RNA. The protein component plays an auxiliary but essential role in vivo by binding to the 5'-leader sequence and broadening the substrate specificity of the ribozyme.</text>
</comment>
<evidence type="ECO:0000313" key="9">
    <source>
        <dbReference type="Proteomes" id="UP000017842"/>
    </source>
</evidence>
<comment type="subunit">
    <text evidence="6">Consists of a catalytic RNA component (M1 or rnpB) and a protein subunit.</text>
</comment>
<evidence type="ECO:0000256" key="4">
    <source>
        <dbReference type="ARBA" id="ARBA00022801"/>
    </source>
</evidence>
<dbReference type="PANTHER" id="PTHR33992:SF1">
    <property type="entry name" value="RIBONUCLEASE P PROTEIN COMPONENT"/>
    <property type="match status" value="1"/>
</dbReference>
<dbReference type="InterPro" id="IPR020568">
    <property type="entry name" value="Ribosomal_Su5_D2-typ_SF"/>
</dbReference>
<dbReference type="eggNOG" id="COG0594">
    <property type="taxonomic scope" value="Bacteria"/>
</dbReference>
<organism evidence="8 9">
    <name type="scientific">Methyloglobulus morosus KoM1</name>
    <dbReference type="NCBI Taxonomy" id="1116472"/>
    <lineage>
        <taxon>Bacteria</taxon>
        <taxon>Pseudomonadati</taxon>
        <taxon>Pseudomonadota</taxon>
        <taxon>Gammaproteobacteria</taxon>
        <taxon>Methylococcales</taxon>
        <taxon>Methylococcaceae</taxon>
        <taxon>Methyloglobulus</taxon>
    </lineage>
</organism>
<gene>
    <name evidence="6 8" type="primary">rnpA</name>
    <name evidence="8" type="ORF">MGMO_223c00080</name>
</gene>
<keyword evidence="5 6" id="KW-0694">RNA-binding</keyword>
<comment type="caution">
    <text evidence="8">The sequence shown here is derived from an EMBL/GenBank/DDBJ whole genome shotgun (WGS) entry which is preliminary data.</text>
</comment>
<evidence type="ECO:0000313" key="8">
    <source>
        <dbReference type="EMBL" id="ESS65977.1"/>
    </source>
</evidence>
<dbReference type="GO" id="GO:0001682">
    <property type="term" value="P:tRNA 5'-leader removal"/>
    <property type="evidence" value="ECO:0007669"/>
    <property type="project" value="UniProtKB-UniRule"/>
</dbReference>
<evidence type="ECO:0000256" key="1">
    <source>
        <dbReference type="ARBA" id="ARBA00022694"/>
    </source>
</evidence>
<dbReference type="InterPro" id="IPR014721">
    <property type="entry name" value="Ribsml_uS5_D2-typ_fold_subgr"/>
</dbReference>
<name>V5BIM0_9GAMM</name>
<reference evidence="8 9" key="1">
    <citation type="journal article" date="2013" name="Genome Announc.">
        <title>Draft Genome Sequence of the Methanotrophic Gammaproteobacterium Methyloglobulus morosus DSM 22980 Strain KoM1.</title>
        <authorList>
            <person name="Poehlein A."/>
            <person name="Deutzmann J.S."/>
            <person name="Daniel R."/>
            <person name="Simeonova D.D."/>
        </authorList>
    </citation>
    <scope>NUCLEOTIDE SEQUENCE [LARGE SCALE GENOMIC DNA]</scope>
    <source>
        <strain evidence="8 9">KoM1</strain>
    </source>
</reference>
<dbReference type="GO" id="GO:0004526">
    <property type="term" value="F:ribonuclease P activity"/>
    <property type="evidence" value="ECO:0007669"/>
    <property type="project" value="UniProtKB-UniRule"/>
</dbReference>
<comment type="similarity">
    <text evidence="6">Belongs to the RnpA family.</text>
</comment>
<keyword evidence="2 6" id="KW-0540">Nuclease</keyword>
<dbReference type="STRING" id="1116472.MGMO_223c00080"/>
<dbReference type="PATRIC" id="fig|1116472.3.peg.4082"/>
<keyword evidence="1 6" id="KW-0819">tRNA processing</keyword>
<dbReference type="GO" id="GO:0030677">
    <property type="term" value="C:ribonuclease P complex"/>
    <property type="evidence" value="ECO:0007669"/>
    <property type="project" value="TreeGrafter"/>
</dbReference>
<dbReference type="PANTHER" id="PTHR33992">
    <property type="entry name" value="RIBONUCLEASE P PROTEIN COMPONENT"/>
    <property type="match status" value="1"/>
</dbReference>
<keyword evidence="9" id="KW-1185">Reference proteome</keyword>
<dbReference type="OrthoDB" id="9796422at2"/>
<protein>
    <recommendedName>
        <fullName evidence="6 7">Ribonuclease P protein component</fullName>
        <shortName evidence="6">RNase P protein</shortName>
        <shortName evidence="6">RNaseP protein</shortName>
        <ecNumber evidence="6 7">3.1.26.5</ecNumber>
    </recommendedName>
    <alternativeName>
        <fullName evidence="6">Protein C5</fullName>
    </alternativeName>
</protein>
<dbReference type="Gene3D" id="3.30.230.10">
    <property type="match status" value="1"/>
</dbReference>
<sequence length="121" mass="13757">MTGINQGFPQQSRLKKAAEFKKVFTSPVKSTDRYFTVLATQNDFGFPRIGLAIAKKIIRKAVDRNVIKRTVRESFRLQQHNIGNIDIVVLARKEALAVAPSELMESLERHWLKLVSKCVTC</sequence>
<dbReference type="InterPro" id="IPR000100">
    <property type="entry name" value="RNase_P"/>
</dbReference>
<dbReference type="RefSeq" id="WP_023496638.1">
    <property type="nucleotide sequence ID" value="NZ_AYLO01000181.1"/>
</dbReference>
<dbReference type="HAMAP" id="MF_00227">
    <property type="entry name" value="RNase_P"/>
    <property type="match status" value="1"/>
</dbReference>
<evidence type="ECO:0000256" key="7">
    <source>
        <dbReference type="NCBIfam" id="TIGR00188"/>
    </source>
</evidence>
<dbReference type="EC" id="3.1.26.5" evidence="6 7"/>
<evidence type="ECO:0000256" key="6">
    <source>
        <dbReference type="HAMAP-Rule" id="MF_00227"/>
    </source>
</evidence>
<evidence type="ECO:0000256" key="5">
    <source>
        <dbReference type="ARBA" id="ARBA00022884"/>
    </source>
</evidence>
<keyword evidence="4 6" id="KW-0378">Hydrolase</keyword>
<dbReference type="EMBL" id="AYLO01000181">
    <property type="protein sequence ID" value="ESS65977.1"/>
    <property type="molecule type" value="Genomic_DNA"/>
</dbReference>
<dbReference type="Proteomes" id="UP000017842">
    <property type="component" value="Unassembled WGS sequence"/>
</dbReference>
<comment type="catalytic activity">
    <reaction evidence="6">
        <text>Endonucleolytic cleavage of RNA, removing 5'-extranucleotides from tRNA precursor.</text>
        <dbReference type="EC" id="3.1.26.5"/>
    </reaction>
</comment>
<dbReference type="AlphaFoldDB" id="V5BIM0"/>
<keyword evidence="3 6" id="KW-0255">Endonuclease</keyword>
<dbReference type="GO" id="GO:0000049">
    <property type="term" value="F:tRNA binding"/>
    <property type="evidence" value="ECO:0007669"/>
    <property type="project" value="UniProtKB-UniRule"/>
</dbReference>
<evidence type="ECO:0000256" key="3">
    <source>
        <dbReference type="ARBA" id="ARBA00022759"/>
    </source>
</evidence>
<evidence type="ECO:0000256" key="2">
    <source>
        <dbReference type="ARBA" id="ARBA00022722"/>
    </source>
</evidence>
<dbReference type="Pfam" id="PF00825">
    <property type="entry name" value="Ribonuclease_P"/>
    <property type="match status" value="1"/>
</dbReference>
<dbReference type="SUPFAM" id="SSF54211">
    <property type="entry name" value="Ribosomal protein S5 domain 2-like"/>
    <property type="match status" value="1"/>
</dbReference>
<proteinExistence type="inferred from homology"/>
<accession>V5BIM0</accession>
<dbReference type="NCBIfam" id="TIGR00188">
    <property type="entry name" value="rnpA"/>
    <property type="match status" value="1"/>
</dbReference>